<evidence type="ECO:0000256" key="6">
    <source>
        <dbReference type="ARBA" id="ARBA00023065"/>
    </source>
</evidence>
<protein>
    <recommendedName>
        <fullName evidence="11">Potassium channel domain-containing protein</fullName>
    </recommendedName>
</protein>
<feature type="transmembrane region" description="Helical" evidence="10">
    <location>
        <begin position="204"/>
        <end position="221"/>
    </location>
</feature>
<evidence type="ECO:0000256" key="7">
    <source>
        <dbReference type="ARBA" id="ARBA00023136"/>
    </source>
</evidence>
<evidence type="ECO:0000313" key="13">
    <source>
        <dbReference type="Proteomes" id="UP000664940"/>
    </source>
</evidence>
<dbReference type="InterPro" id="IPR003280">
    <property type="entry name" value="2pore_dom_K_chnl"/>
</dbReference>
<gene>
    <name evidence="12" type="ORF">HJG60_007842</name>
</gene>
<dbReference type="EMBL" id="JABVXQ010000001">
    <property type="protein sequence ID" value="KAF6130885.1"/>
    <property type="molecule type" value="Genomic_DNA"/>
</dbReference>
<feature type="domain" description="Potassium channel" evidence="11">
    <location>
        <begin position="175"/>
        <end position="225"/>
    </location>
</feature>
<name>A0A834ERM5_9CHIR</name>
<keyword evidence="5 10" id="KW-1133">Transmembrane helix</keyword>
<dbReference type="Proteomes" id="UP000664940">
    <property type="component" value="Unassembled WGS sequence"/>
</dbReference>
<reference evidence="12 13" key="1">
    <citation type="journal article" date="2020" name="Nature">
        <title>Six reference-quality genomes reveal evolution of bat adaptations.</title>
        <authorList>
            <person name="Jebb D."/>
            <person name="Huang Z."/>
            <person name="Pippel M."/>
            <person name="Hughes G.M."/>
            <person name="Lavrichenko K."/>
            <person name="Devanna P."/>
            <person name="Winkler S."/>
            <person name="Jermiin L.S."/>
            <person name="Skirmuntt E.C."/>
            <person name="Katzourakis A."/>
            <person name="Burkitt-Gray L."/>
            <person name="Ray D.A."/>
            <person name="Sullivan K.A.M."/>
            <person name="Roscito J.G."/>
            <person name="Kirilenko B.M."/>
            <person name="Davalos L.M."/>
            <person name="Corthals A.P."/>
            <person name="Power M.L."/>
            <person name="Jones G."/>
            <person name="Ransome R.D."/>
            <person name="Dechmann D.K.N."/>
            <person name="Locatelli A.G."/>
            <person name="Puechmaille S.J."/>
            <person name="Fedrigo O."/>
            <person name="Jarvis E.D."/>
            <person name="Hiller M."/>
            <person name="Vernes S.C."/>
            <person name="Myers E.W."/>
            <person name="Teeling E.C."/>
        </authorList>
    </citation>
    <scope>NUCLEOTIDE SEQUENCE [LARGE SCALE GENOMIC DNA]</scope>
    <source>
        <strain evidence="12">Bat1K_MPI-CBG_1</strain>
    </source>
</reference>
<dbReference type="PRINTS" id="PR01333">
    <property type="entry name" value="2POREKCHANEL"/>
</dbReference>
<evidence type="ECO:0000259" key="11">
    <source>
        <dbReference type="Pfam" id="PF07885"/>
    </source>
</evidence>
<dbReference type="SUPFAM" id="SSF81324">
    <property type="entry name" value="Voltage-gated potassium channels"/>
    <property type="match status" value="2"/>
</dbReference>
<proteinExistence type="inferred from homology"/>
<keyword evidence="2 9" id="KW-0813">Transport</keyword>
<evidence type="ECO:0000256" key="10">
    <source>
        <dbReference type="SAM" id="Phobius"/>
    </source>
</evidence>
<comment type="similarity">
    <text evidence="9">Belongs to the two pore domain potassium channel (TC 1.A.1.8) family.</text>
</comment>
<evidence type="ECO:0000313" key="12">
    <source>
        <dbReference type="EMBL" id="KAF6130885.1"/>
    </source>
</evidence>
<comment type="subcellular location">
    <subcellularLocation>
        <location evidence="1">Membrane</location>
        <topology evidence="1">Multi-pass membrane protein</topology>
    </subcellularLocation>
</comment>
<evidence type="ECO:0000256" key="4">
    <source>
        <dbReference type="ARBA" id="ARBA00022958"/>
    </source>
</evidence>
<dbReference type="GO" id="GO:0022841">
    <property type="term" value="F:potassium ion leak channel activity"/>
    <property type="evidence" value="ECO:0007669"/>
    <property type="project" value="TreeGrafter"/>
</dbReference>
<accession>A0A834ERM5</accession>
<evidence type="ECO:0000256" key="3">
    <source>
        <dbReference type="ARBA" id="ARBA00022692"/>
    </source>
</evidence>
<keyword evidence="3 9" id="KW-0812">Transmembrane</keyword>
<keyword evidence="4" id="KW-0630">Potassium</keyword>
<evidence type="ECO:0000256" key="1">
    <source>
        <dbReference type="ARBA" id="ARBA00004141"/>
    </source>
</evidence>
<keyword evidence="7 10" id="KW-0472">Membrane</keyword>
<keyword evidence="8 9" id="KW-0407">Ion channel</keyword>
<feature type="transmembrane region" description="Helical" evidence="10">
    <location>
        <begin position="127"/>
        <end position="149"/>
    </location>
</feature>
<evidence type="ECO:0000256" key="5">
    <source>
        <dbReference type="ARBA" id="ARBA00022989"/>
    </source>
</evidence>
<dbReference type="GO" id="GO:0030322">
    <property type="term" value="P:stabilization of membrane potential"/>
    <property type="evidence" value="ECO:0007669"/>
    <property type="project" value="TreeGrafter"/>
</dbReference>
<feature type="domain" description="Potassium channel" evidence="11">
    <location>
        <begin position="88"/>
        <end position="148"/>
    </location>
</feature>
<dbReference type="GO" id="GO:0015271">
    <property type="term" value="F:outward rectifier potassium channel activity"/>
    <property type="evidence" value="ECO:0007669"/>
    <property type="project" value="TreeGrafter"/>
</dbReference>
<dbReference type="PANTHER" id="PTHR11003:SF315">
    <property type="entry name" value="POTASSIUM CHANNEL DOMAIN-CONTAINING PROTEIN"/>
    <property type="match status" value="1"/>
</dbReference>
<evidence type="ECO:0000256" key="9">
    <source>
        <dbReference type="RuleBase" id="RU003857"/>
    </source>
</evidence>
<keyword evidence="6 9" id="KW-0406">Ion transport</keyword>
<dbReference type="Pfam" id="PF07885">
    <property type="entry name" value="Ion_trans_2"/>
    <property type="match status" value="2"/>
</dbReference>
<dbReference type="InterPro" id="IPR013099">
    <property type="entry name" value="K_chnl_dom"/>
</dbReference>
<evidence type="ECO:0000256" key="2">
    <source>
        <dbReference type="ARBA" id="ARBA00022448"/>
    </source>
</evidence>
<sequence>MNHKDSKKFSFKASRFILLIGFMGYCLMGAKIFQALETDAQEKLKDTFVAAKQELMNDYASISPEKLEAFLQLLTFSVKNGIVPALNGTTYITWNLRNSFSFVASTLSTIGYGSIAPKTPMGQIFCVFYALLGIPLTIIFLKSVGNAILRPFSGLEKYLQNKGMQEGQIKIYIFFFFLVIGLVIFIFLPSLIFMYREGWSYNEGLYFTFISLSTIGFGDYVPAKTRLTCDASCQANKTSPVPSILYLWPSLEEQ</sequence>
<feature type="transmembrane region" description="Helical" evidence="10">
    <location>
        <begin position="169"/>
        <end position="192"/>
    </location>
</feature>
<comment type="caution">
    <text evidence="12">The sequence shown here is derived from an EMBL/GenBank/DDBJ whole genome shotgun (WGS) entry which is preliminary data.</text>
</comment>
<dbReference type="PANTHER" id="PTHR11003">
    <property type="entry name" value="POTASSIUM CHANNEL, SUBFAMILY K"/>
    <property type="match status" value="1"/>
</dbReference>
<dbReference type="Gene3D" id="1.10.287.70">
    <property type="match status" value="1"/>
</dbReference>
<evidence type="ECO:0000256" key="8">
    <source>
        <dbReference type="ARBA" id="ARBA00023303"/>
    </source>
</evidence>
<organism evidence="12 13">
    <name type="scientific">Phyllostomus discolor</name>
    <name type="common">pale spear-nosed bat</name>
    <dbReference type="NCBI Taxonomy" id="89673"/>
    <lineage>
        <taxon>Eukaryota</taxon>
        <taxon>Metazoa</taxon>
        <taxon>Chordata</taxon>
        <taxon>Craniata</taxon>
        <taxon>Vertebrata</taxon>
        <taxon>Euteleostomi</taxon>
        <taxon>Mammalia</taxon>
        <taxon>Eutheria</taxon>
        <taxon>Laurasiatheria</taxon>
        <taxon>Chiroptera</taxon>
        <taxon>Yangochiroptera</taxon>
        <taxon>Phyllostomidae</taxon>
        <taxon>Phyllostominae</taxon>
        <taxon>Phyllostomus</taxon>
    </lineage>
</organism>
<dbReference type="GO" id="GO:0005886">
    <property type="term" value="C:plasma membrane"/>
    <property type="evidence" value="ECO:0007669"/>
    <property type="project" value="TreeGrafter"/>
</dbReference>
<dbReference type="AlphaFoldDB" id="A0A834ERM5"/>